<feature type="compositionally biased region" description="Basic and acidic residues" evidence="1">
    <location>
        <begin position="86"/>
        <end position="102"/>
    </location>
</feature>
<proteinExistence type="predicted"/>
<keyword evidence="3" id="KW-1185">Reference proteome</keyword>
<evidence type="ECO:0000313" key="3">
    <source>
        <dbReference type="Proteomes" id="UP001396334"/>
    </source>
</evidence>
<dbReference type="Proteomes" id="UP001396334">
    <property type="component" value="Unassembled WGS sequence"/>
</dbReference>
<dbReference type="EMBL" id="JBBPBN010000211">
    <property type="protein sequence ID" value="KAK8972475.1"/>
    <property type="molecule type" value="Genomic_DNA"/>
</dbReference>
<name>A0ABR2N8J2_9ROSI</name>
<feature type="compositionally biased region" description="Basic and acidic residues" evidence="1">
    <location>
        <begin position="52"/>
        <end position="72"/>
    </location>
</feature>
<comment type="caution">
    <text evidence="2">The sequence shown here is derived from an EMBL/GenBank/DDBJ whole genome shotgun (WGS) entry which is preliminary data.</text>
</comment>
<feature type="region of interest" description="Disordered" evidence="1">
    <location>
        <begin position="23"/>
        <end position="74"/>
    </location>
</feature>
<reference evidence="2 3" key="1">
    <citation type="journal article" date="2024" name="G3 (Bethesda)">
        <title>Genome assembly of Hibiscus sabdariffa L. provides insights into metabolisms of medicinal natural products.</title>
        <authorList>
            <person name="Kim T."/>
        </authorList>
    </citation>
    <scope>NUCLEOTIDE SEQUENCE [LARGE SCALE GENOMIC DNA]</scope>
    <source>
        <strain evidence="2">TK-2024</strain>
        <tissue evidence="2">Old leaves</tissue>
    </source>
</reference>
<organism evidence="2 3">
    <name type="scientific">Hibiscus sabdariffa</name>
    <name type="common">roselle</name>
    <dbReference type="NCBI Taxonomy" id="183260"/>
    <lineage>
        <taxon>Eukaryota</taxon>
        <taxon>Viridiplantae</taxon>
        <taxon>Streptophyta</taxon>
        <taxon>Embryophyta</taxon>
        <taxon>Tracheophyta</taxon>
        <taxon>Spermatophyta</taxon>
        <taxon>Magnoliopsida</taxon>
        <taxon>eudicotyledons</taxon>
        <taxon>Gunneridae</taxon>
        <taxon>Pentapetalae</taxon>
        <taxon>rosids</taxon>
        <taxon>malvids</taxon>
        <taxon>Malvales</taxon>
        <taxon>Malvaceae</taxon>
        <taxon>Malvoideae</taxon>
        <taxon>Hibiscus</taxon>
    </lineage>
</organism>
<evidence type="ECO:0000256" key="1">
    <source>
        <dbReference type="SAM" id="MobiDB-lite"/>
    </source>
</evidence>
<feature type="region of interest" description="Disordered" evidence="1">
    <location>
        <begin position="86"/>
        <end position="118"/>
    </location>
</feature>
<evidence type="ECO:0000313" key="2">
    <source>
        <dbReference type="EMBL" id="KAK8972475.1"/>
    </source>
</evidence>
<gene>
    <name evidence="2" type="ORF">V6N11_018836</name>
</gene>
<accession>A0ABR2N8J2</accession>
<sequence>MLDGFPSGRPPDTVGITQLVMITEQSREKDPVVVSNSMDLEDDGRQLDSQFEAEKSQQKQKQEPAARKERARVSYANIESCGGKIEDGVASKEKDVQPKDESINSEVTNGERGLFGPWMTVDNRRRQPQIGVSSSSIGHGKQEAKNIVNRFAALASDQAEPVEEQGHVPITNRSMVDWDSEELTDIPIRVSTEVNKNATYPASKMERKAKEVNQIFEKAVVLTMVDGQQVLVVKHVSTGGNNVYATVSLLEKGHRKSRGQLKAITSRSDHDPGGFTRAIIGKNGELEPVLSMDSEHGAWGNNSADERRGSSDTHVQGSRSFADFLFQSGLTDMGFRGPPFTWSRGDLYERFASLPGKLQLVFLFPTVVCFTFGEEWI</sequence>
<protein>
    <submittedName>
        <fullName evidence="2">Uncharacterized protein</fullName>
    </submittedName>
</protein>
<feature type="region of interest" description="Disordered" evidence="1">
    <location>
        <begin position="294"/>
        <end position="315"/>
    </location>
</feature>